<dbReference type="AlphaFoldDB" id="A0A8J6Y252"/>
<evidence type="ECO:0000256" key="1">
    <source>
        <dbReference type="ARBA" id="ARBA00004141"/>
    </source>
</evidence>
<dbReference type="PANTHER" id="PTHR42723:SF1">
    <property type="entry name" value="CHLOROPHYLL SYNTHASE, CHLOROPLASTIC"/>
    <property type="match status" value="1"/>
</dbReference>
<dbReference type="GO" id="GO:0016765">
    <property type="term" value="F:transferase activity, transferring alkyl or aryl (other than methyl) groups"/>
    <property type="evidence" value="ECO:0007669"/>
    <property type="project" value="InterPro"/>
</dbReference>
<dbReference type="Gene3D" id="1.10.357.140">
    <property type="entry name" value="UbiA prenyltransferase"/>
    <property type="match status" value="1"/>
</dbReference>
<feature type="transmembrane region" description="Helical" evidence="6">
    <location>
        <begin position="272"/>
        <end position="291"/>
    </location>
</feature>
<evidence type="ECO:0000313" key="8">
    <source>
        <dbReference type="Proteomes" id="UP000648239"/>
    </source>
</evidence>
<evidence type="ECO:0000313" key="7">
    <source>
        <dbReference type="EMBL" id="MBD3867834.1"/>
    </source>
</evidence>
<dbReference type="PANTHER" id="PTHR42723">
    <property type="entry name" value="CHLOROPHYLL SYNTHASE"/>
    <property type="match status" value="1"/>
</dbReference>
<proteinExistence type="predicted"/>
<comment type="subcellular location">
    <subcellularLocation>
        <location evidence="1">Membrane</location>
        <topology evidence="1">Multi-pass membrane protein</topology>
    </subcellularLocation>
</comment>
<evidence type="ECO:0000256" key="2">
    <source>
        <dbReference type="ARBA" id="ARBA00022475"/>
    </source>
</evidence>
<feature type="transmembrane region" description="Helical" evidence="6">
    <location>
        <begin position="191"/>
        <end position="211"/>
    </location>
</feature>
<evidence type="ECO:0000256" key="6">
    <source>
        <dbReference type="SAM" id="Phobius"/>
    </source>
</evidence>
<dbReference type="Proteomes" id="UP000648239">
    <property type="component" value="Unassembled WGS sequence"/>
</dbReference>
<feature type="transmembrane region" description="Helical" evidence="6">
    <location>
        <begin position="242"/>
        <end position="260"/>
    </location>
</feature>
<dbReference type="GO" id="GO:0016020">
    <property type="term" value="C:membrane"/>
    <property type="evidence" value="ECO:0007669"/>
    <property type="project" value="UniProtKB-SubCell"/>
</dbReference>
<comment type="caution">
    <text evidence="7">The sequence shown here is derived from an EMBL/GenBank/DDBJ whole genome shotgun (WGS) entry which is preliminary data.</text>
</comment>
<accession>A0A8J6Y252</accession>
<protein>
    <submittedName>
        <fullName evidence="7">UbiA family prenyltransferase</fullName>
    </submittedName>
</protein>
<dbReference type="InterPro" id="IPR000537">
    <property type="entry name" value="UbiA_prenyltransferase"/>
</dbReference>
<sequence length="332" mass="36402">MGAVRKYVRFTRPFTLLPPLLGVVSGAITAWGSASNPHVLAGLPRQWTPGILWTILLGSACAALLNAASNTLNQIYDLENDRLNKPNRALCTGAISIRNAGWFTVVIYLFAVLPTWLVVIFPAVSVSEKFFAPLSMHQCFFIYIAGMLLTLVYSMPQLGRTKANTFGANLTIAIPRGCLLKVAGWSMVASVFHVEPWFIGSIFMLFLLGAATTKDFSDMRGDEAAGCRTLPIVYGVGKAAKMISPFFILPWLLIPVGAWLPDPFHPDRTILTGNTVLLTILGIALALWGAYTVHLLLKNPEDLAKVENHPSWTHMYLMMMFAQVGFAVAYLV</sequence>
<gene>
    <name evidence="7" type="ORF">IFK94_06905</name>
</gene>
<evidence type="ECO:0000256" key="5">
    <source>
        <dbReference type="ARBA" id="ARBA00023136"/>
    </source>
</evidence>
<feature type="transmembrane region" description="Helical" evidence="6">
    <location>
        <begin position="50"/>
        <end position="68"/>
    </location>
</feature>
<keyword evidence="3 6" id="KW-0812">Transmembrane</keyword>
<keyword evidence="4 6" id="KW-1133">Transmembrane helix</keyword>
<dbReference type="InterPro" id="IPR050475">
    <property type="entry name" value="Prenyltransferase_related"/>
</dbReference>
<feature type="transmembrane region" description="Helical" evidence="6">
    <location>
        <begin position="311"/>
        <end position="331"/>
    </location>
</feature>
<evidence type="ECO:0000256" key="4">
    <source>
        <dbReference type="ARBA" id="ARBA00022989"/>
    </source>
</evidence>
<dbReference type="Pfam" id="PF01040">
    <property type="entry name" value="UbiA"/>
    <property type="match status" value="1"/>
</dbReference>
<organism evidence="7 8">
    <name type="scientific">Candidatus Polarisedimenticola svalbardensis</name>
    <dbReference type="NCBI Taxonomy" id="2886004"/>
    <lineage>
        <taxon>Bacteria</taxon>
        <taxon>Pseudomonadati</taxon>
        <taxon>Acidobacteriota</taxon>
        <taxon>Candidatus Polarisedimenticolia</taxon>
        <taxon>Candidatus Polarisedimenticolales</taxon>
        <taxon>Candidatus Polarisedimenticolaceae</taxon>
        <taxon>Candidatus Polarisedimenticola</taxon>
    </lineage>
</organism>
<keyword evidence="5 6" id="KW-0472">Membrane</keyword>
<name>A0A8J6Y252_9BACT</name>
<dbReference type="EMBL" id="JACXWD010000016">
    <property type="protein sequence ID" value="MBD3867834.1"/>
    <property type="molecule type" value="Genomic_DNA"/>
</dbReference>
<reference evidence="7 8" key="1">
    <citation type="submission" date="2020-08" db="EMBL/GenBank/DDBJ databases">
        <title>Acidobacteriota in marine sediments use diverse sulfur dissimilation pathways.</title>
        <authorList>
            <person name="Wasmund K."/>
        </authorList>
    </citation>
    <scope>NUCLEOTIDE SEQUENCE [LARGE SCALE GENOMIC DNA]</scope>
    <source>
        <strain evidence="7">MAG AM4</strain>
    </source>
</reference>
<dbReference type="InterPro" id="IPR044878">
    <property type="entry name" value="UbiA_sf"/>
</dbReference>
<keyword evidence="2" id="KW-1003">Cell membrane</keyword>
<evidence type="ECO:0000256" key="3">
    <source>
        <dbReference type="ARBA" id="ARBA00022692"/>
    </source>
</evidence>
<feature type="transmembrane region" description="Helical" evidence="6">
    <location>
        <begin position="102"/>
        <end position="124"/>
    </location>
</feature>
<feature type="transmembrane region" description="Helical" evidence="6">
    <location>
        <begin position="130"/>
        <end position="153"/>
    </location>
</feature>